<feature type="region of interest" description="Disordered" evidence="1">
    <location>
        <begin position="424"/>
        <end position="485"/>
    </location>
</feature>
<keyword evidence="3" id="KW-1185">Reference proteome</keyword>
<dbReference type="AlphaFoldDB" id="A0A9Q9EEH5"/>
<dbReference type="OrthoDB" id="512915at2759"/>
<organism evidence="2 3">
    <name type="scientific">Septoria linicola</name>
    <dbReference type="NCBI Taxonomy" id="215465"/>
    <lineage>
        <taxon>Eukaryota</taxon>
        <taxon>Fungi</taxon>
        <taxon>Dikarya</taxon>
        <taxon>Ascomycota</taxon>
        <taxon>Pezizomycotina</taxon>
        <taxon>Dothideomycetes</taxon>
        <taxon>Dothideomycetidae</taxon>
        <taxon>Mycosphaerellales</taxon>
        <taxon>Mycosphaerellaceae</taxon>
        <taxon>Septoria</taxon>
    </lineage>
</organism>
<gene>
    <name evidence="2" type="ORF">Slin15195_G002380</name>
</gene>
<dbReference type="InterPro" id="IPR008812">
    <property type="entry name" value="Ran_GTP-bd-rel"/>
</dbReference>
<dbReference type="Pfam" id="PF05508">
    <property type="entry name" value="Ran-binding"/>
    <property type="match status" value="1"/>
</dbReference>
<sequence length="705" mass="77671">MDALLHRVTQQAVQYAIRSGITITTGYALKECGRLLKQAPKSRERDELMQLQLRLDSKIRVIAPSIDMIELIAARGNTSLESALSLCQGLRYDIQRLGQRLDNAAQEEQRLRDRGSRGAARDDADHELVAIISQIKLLLARIEDAVPLISLAITTSGVNLSTKLSGTISPSRLLQASTFLTTADTRFTSNPIVRLQVGPTYLVSLYMLFAGHSTRAEGNETTWATVFKKAKVKLWRVPLDQLYSLPGEAVDSQMHKNDSVPAEAKATEYGYQLTMIEDLDDGLVHEPEEGGPTPGPFGDVQNAGIRDIIPVHEVSKIFYCDEAKLLNIGGDDEVTQPCLLLKRDVHAEPPRRMMRPSRSRATSTADSSQGEELDEQSEIDVQLQRESTPDVAPAPAGDYHRDSQCQRLPPSYDPEWMAFKVYTEPEDSDSEEDEPIRPQTSRSTSFSPLSSALAGLNLSSPRNGVKSDSHSTSLALSPGKRSGPPIKTTLSLLEMLLKLAALQQFRQESHLAIEDELLNFFLEDSATAGAGADKQHRQQIRHAAIQRVGFDPYDESPIKRRGEQYIQKAGASPGSQRGSPAPAMTSTELAYDEDYEYSAQMPSLDFHRPILERPPPGRGVPSSSSPRPTIYQQTPSRTSTPDLSSDTHQQTVQAKYGRDRPSGNDSLATPPSTQKTRAGAIRTQSDLVKARSPLHEVQPPRGRED</sequence>
<dbReference type="EMBL" id="CP099418">
    <property type="protein sequence ID" value="USW46919.1"/>
    <property type="molecule type" value="Genomic_DNA"/>
</dbReference>
<feature type="compositionally biased region" description="Polar residues" evidence="1">
    <location>
        <begin position="663"/>
        <end position="686"/>
    </location>
</feature>
<evidence type="ECO:0000313" key="3">
    <source>
        <dbReference type="Proteomes" id="UP001056384"/>
    </source>
</evidence>
<dbReference type="GO" id="GO:0005737">
    <property type="term" value="C:cytoplasm"/>
    <property type="evidence" value="ECO:0007669"/>
    <property type="project" value="TreeGrafter"/>
</dbReference>
<feature type="region of interest" description="Disordered" evidence="1">
    <location>
        <begin position="607"/>
        <end position="705"/>
    </location>
</feature>
<feature type="region of interest" description="Disordered" evidence="1">
    <location>
        <begin position="349"/>
        <end position="412"/>
    </location>
</feature>
<dbReference type="Proteomes" id="UP001056384">
    <property type="component" value="Chromosome 1"/>
</dbReference>
<dbReference type="PANTHER" id="PTHR31010:SF2">
    <property type="entry name" value="RAN-SPECIFIC GTPASE-ACTIVATING PROTEIN 30"/>
    <property type="match status" value="1"/>
</dbReference>
<feature type="compositionally biased region" description="Acidic residues" evidence="1">
    <location>
        <begin position="369"/>
        <end position="378"/>
    </location>
</feature>
<evidence type="ECO:0000256" key="1">
    <source>
        <dbReference type="SAM" id="MobiDB-lite"/>
    </source>
</evidence>
<evidence type="ECO:0008006" key="4">
    <source>
        <dbReference type="Google" id="ProtNLM"/>
    </source>
</evidence>
<feature type="compositionally biased region" description="Low complexity" evidence="1">
    <location>
        <begin position="619"/>
        <end position="628"/>
    </location>
</feature>
<accession>A0A9Q9EEH5</accession>
<evidence type="ECO:0000313" key="2">
    <source>
        <dbReference type="EMBL" id="USW46919.1"/>
    </source>
</evidence>
<reference evidence="2" key="1">
    <citation type="submission" date="2022-06" db="EMBL/GenBank/DDBJ databases">
        <title>Complete genome sequences of two strains of the flax pathogen Septoria linicola.</title>
        <authorList>
            <person name="Lapalu N."/>
            <person name="Simon A."/>
            <person name="Demenou B."/>
            <person name="Paumier D."/>
            <person name="Guillot M.-P."/>
            <person name="Gout L."/>
            <person name="Valade R."/>
        </authorList>
    </citation>
    <scope>NUCLEOTIDE SEQUENCE</scope>
    <source>
        <strain evidence="2">SE15195</strain>
    </source>
</reference>
<protein>
    <recommendedName>
        <fullName evidence="4">Ran-binding-domain-containing protein</fullName>
    </recommendedName>
</protein>
<dbReference type="PANTHER" id="PTHR31010">
    <property type="entry name" value="RAN-SPECIFIC GTPASE-ACTIVATING PROTEIN 30-RELATED"/>
    <property type="match status" value="1"/>
</dbReference>
<feature type="compositionally biased region" description="Acidic residues" evidence="1">
    <location>
        <begin position="424"/>
        <end position="434"/>
    </location>
</feature>
<proteinExistence type="predicted"/>
<name>A0A9Q9EEH5_9PEZI</name>
<dbReference type="GO" id="GO:0005634">
    <property type="term" value="C:nucleus"/>
    <property type="evidence" value="ECO:0007669"/>
    <property type="project" value="TreeGrafter"/>
</dbReference>
<feature type="compositionally biased region" description="Low complexity" evidence="1">
    <location>
        <begin position="359"/>
        <end position="368"/>
    </location>
</feature>
<dbReference type="GO" id="GO:0030695">
    <property type="term" value="F:GTPase regulator activity"/>
    <property type="evidence" value="ECO:0007669"/>
    <property type="project" value="TreeGrafter"/>
</dbReference>
<feature type="compositionally biased region" description="Polar residues" evidence="1">
    <location>
        <begin position="630"/>
        <end position="653"/>
    </location>
</feature>
<feature type="compositionally biased region" description="Low complexity" evidence="1">
    <location>
        <begin position="441"/>
        <end position="461"/>
    </location>
</feature>